<evidence type="ECO:0000256" key="7">
    <source>
        <dbReference type="ARBA" id="ARBA00022840"/>
    </source>
</evidence>
<organism evidence="12 13">
    <name type="scientific">Halovulum marinum</name>
    <dbReference type="NCBI Taxonomy" id="2662447"/>
    <lineage>
        <taxon>Bacteria</taxon>
        <taxon>Pseudomonadati</taxon>
        <taxon>Pseudomonadota</taxon>
        <taxon>Alphaproteobacteria</taxon>
        <taxon>Rhodobacterales</taxon>
        <taxon>Paracoccaceae</taxon>
        <taxon>Halovulum</taxon>
    </lineage>
</organism>
<dbReference type="Pfam" id="PF07536">
    <property type="entry name" value="HWE_HK"/>
    <property type="match status" value="1"/>
</dbReference>
<feature type="active site" evidence="8">
    <location>
        <position position="133"/>
    </location>
</feature>
<dbReference type="SUPFAM" id="SSF52738">
    <property type="entry name" value="Methylesterase CheB, C-terminal domain"/>
    <property type="match status" value="1"/>
</dbReference>
<evidence type="ECO:0000256" key="5">
    <source>
        <dbReference type="ARBA" id="ARBA00022741"/>
    </source>
</evidence>
<dbReference type="Pfam" id="PF01739">
    <property type="entry name" value="CheR"/>
    <property type="match status" value="1"/>
</dbReference>
<keyword evidence="3" id="KW-0597">Phosphoprotein</keyword>
<dbReference type="SMART" id="SM00911">
    <property type="entry name" value="HWE_HK"/>
    <property type="match status" value="1"/>
</dbReference>
<feature type="compositionally biased region" description="Basic and acidic residues" evidence="9">
    <location>
        <begin position="633"/>
        <end position="645"/>
    </location>
</feature>
<dbReference type="AlphaFoldDB" id="A0A6L5YYD4"/>
<evidence type="ECO:0000256" key="8">
    <source>
        <dbReference type="PROSITE-ProRule" id="PRU00050"/>
    </source>
</evidence>
<dbReference type="Pfam" id="PF13596">
    <property type="entry name" value="PAS_10"/>
    <property type="match status" value="1"/>
</dbReference>
<evidence type="ECO:0000256" key="1">
    <source>
        <dbReference type="ARBA" id="ARBA00000085"/>
    </source>
</evidence>
<dbReference type="InterPro" id="IPR022641">
    <property type="entry name" value="CheR_N"/>
</dbReference>
<dbReference type="InterPro" id="IPR022642">
    <property type="entry name" value="CheR_C"/>
</dbReference>
<dbReference type="EC" id="2.7.13.3" evidence="2"/>
<evidence type="ECO:0000256" key="2">
    <source>
        <dbReference type="ARBA" id="ARBA00012438"/>
    </source>
</evidence>
<dbReference type="SUPFAM" id="SSF53335">
    <property type="entry name" value="S-adenosyl-L-methionine-dependent methyltransferases"/>
    <property type="match status" value="1"/>
</dbReference>
<dbReference type="SUPFAM" id="SSF47757">
    <property type="entry name" value="Chemotaxis receptor methyltransferase CheR, N-terminal domain"/>
    <property type="match status" value="1"/>
</dbReference>
<dbReference type="GO" id="GO:0008984">
    <property type="term" value="F:protein-glutamate methylesterase activity"/>
    <property type="evidence" value="ECO:0007669"/>
    <property type="project" value="InterPro"/>
</dbReference>
<evidence type="ECO:0000313" key="13">
    <source>
        <dbReference type="Proteomes" id="UP000474957"/>
    </source>
</evidence>
<dbReference type="GO" id="GO:0008757">
    <property type="term" value="F:S-adenosylmethionine-dependent methyltransferase activity"/>
    <property type="evidence" value="ECO:0007669"/>
    <property type="project" value="InterPro"/>
</dbReference>
<dbReference type="PROSITE" id="PS50123">
    <property type="entry name" value="CHER"/>
    <property type="match status" value="1"/>
</dbReference>
<dbReference type="InterPro" id="IPR000014">
    <property type="entry name" value="PAS"/>
</dbReference>
<dbReference type="Proteomes" id="UP000474957">
    <property type="component" value="Unassembled WGS sequence"/>
</dbReference>
<dbReference type="InterPro" id="IPR000780">
    <property type="entry name" value="CheR_MeTrfase"/>
</dbReference>
<feature type="domain" description="CheB-type methylesterase" evidence="10">
    <location>
        <begin position="2"/>
        <end position="188"/>
    </location>
</feature>
<dbReference type="GO" id="GO:0005737">
    <property type="term" value="C:cytoplasm"/>
    <property type="evidence" value="ECO:0007669"/>
    <property type="project" value="InterPro"/>
</dbReference>
<keyword evidence="8" id="KW-0378">Hydrolase</keyword>
<gene>
    <name evidence="12" type="ORF">GE300_06235</name>
</gene>
<evidence type="ECO:0000256" key="6">
    <source>
        <dbReference type="ARBA" id="ARBA00022777"/>
    </source>
</evidence>
<dbReference type="InterPro" id="IPR029063">
    <property type="entry name" value="SAM-dependent_MTases_sf"/>
</dbReference>
<keyword evidence="13" id="KW-1185">Reference proteome</keyword>
<comment type="catalytic activity">
    <reaction evidence="1">
        <text>ATP + protein L-histidine = ADP + protein N-phospho-L-histidine.</text>
        <dbReference type="EC" id="2.7.13.3"/>
    </reaction>
</comment>
<dbReference type="Pfam" id="PF01339">
    <property type="entry name" value="CheB_methylest"/>
    <property type="match status" value="1"/>
</dbReference>
<dbReference type="Gene3D" id="3.30.450.20">
    <property type="entry name" value="PAS domain"/>
    <property type="match status" value="1"/>
</dbReference>
<keyword evidence="8" id="KW-0145">Chemotaxis</keyword>
<reference evidence="12 13" key="1">
    <citation type="submission" date="2019-10" db="EMBL/GenBank/DDBJ databases">
        <title>Cognatihalovulum marinum gen. nov. sp. nov., a new member of the family Rhodobacteraceae isolated from deep seawater of the Northwest Indian Ocean.</title>
        <authorList>
            <person name="Ruan C."/>
            <person name="Wang J."/>
            <person name="Zheng X."/>
            <person name="Song L."/>
            <person name="Zhu Y."/>
            <person name="Huang Y."/>
            <person name="Lu Z."/>
            <person name="Du W."/>
            <person name="Huang L."/>
            <person name="Dai X."/>
        </authorList>
    </citation>
    <scope>NUCLEOTIDE SEQUENCE [LARGE SCALE GENOMIC DNA]</scope>
    <source>
        <strain evidence="12 13">2CG4</strain>
    </source>
</reference>
<dbReference type="Gene3D" id="3.40.50.150">
    <property type="entry name" value="Vaccinia Virus protein VP39"/>
    <property type="match status" value="1"/>
</dbReference>
<evidence type="ECO:0000313" key="12">
    <source>
        <dbReference type="EMBL" id="MSU89218.1"/>
    </source>
</evidence>
<evidence type="ECO:0000256" key="4">
    <source>
        <dbReference type="ARBA" id="ARBA00022679"/>
    </source>
</evidence>
<dbReference type="SMART" id="SM00138">
    <property type="entry name" value="MeTrc"/>
    <property type="match status" value="1"/>
</dbReference>
<dbReference type="PANTHER" id="PTHR24422">
    <property type="entry name" value="CHEMOTAXIS PROTEIN METHYLTRANSFERASE"/>
    <property type="match status" value="1"/>
</dbReference>
<dbReference type="GO" id="GO:0006935">
    <property type="term" value="P:chemotaxis"/>
    <property type="evidence" value="ECO:0007669"/>
    <property type="project" value="UniProtKB-UniRule"/>
</dbReference>
<dbReference type="GO" id="GO:0000156">
    <property type="term" value="F:phosphorelay response regulator activity"/>
    <property type="evidence" value="ECO:0007669"/>
    <property type="project" value="InterPro"/>
</dbReference>
<evidence type="ECO:0000259" key="11">
    <source>
        <dbReference type="PROSITE" id="PS50123"/>
    </source>
</evidence>
<dbReference type="InterPro" id="IPR035909">
    <property type="entry name" value="CheB_C"/>
</dbReference>
<dbReference type="InterPro" id="IPR036890">
    <property type="entry name" value="HATPase_C_sf"/>
</dbReference>
<name>A0A6L5YYD4_9RHOB</name>
<dbReference type="Gene3D" id="3.40.50.180">
    <property type="entry name" value="Methylesterase CheB, C-terminal domain"/>
    <property type="match status" value="1"/>
</dbReference>
<dbReference type="Gene3D" id="3.30.565.10">
    <property type="entry name" value="Histidine kinase-like ATPase, C-terminal domain"/>
    <property type="match status" value="1"/>
</dbReference>
<keyword evidence="7" id="KW-0067">ATP-binding</keyword>
<dbReference type="InterPro" id="IPR035965">
    <property type="entry name" value="PAS-like_dom_sf"/>
</dbReference>
<dbReference type="SUPFAM" id="SSF55874">
    <property type="entry name" value="ATPase domain of HSP90 chaperone/DNA topoisomerase II/histidine kinase"/>
    <property type="match status" value="1"/>
</dbReference>
<feature type="region of interest" description="Disordered" evidence="9">
    <location>
        <begin position="681"/>
        <end position="702"/>
    </location>
</feature>
<sequence length="1035" mass="114301">MTSQNRLVVGIGASAGGIPALEGFFHALPGDSGMAFVIVTHLSPDRRSQLHEIIGRLAPIPVRAAEDGAQVRADHVYVMPEGKVLTISGGRLCLSDDDPMQRERKPIDVFFASLAEDQREHAVGIVLSGGDSDGTLGVKAIKARGGITMAQVRDGSGPRNPQMPESALASGFIDFAEPVEHMAERLLQIQRGADPLVALADGAGDRQADEIEELAQATISRLLHSQSGHDFSGYKRRTFMRRVARRMKVVQAGTLDAYVQKLREEPAEVLALFRDMLISVTDFFRDCEAFQALDTSVLPRLFESRGAGDTIRVWVPGCATGEEVYSLAILLRERMDGPDPAPNVQIFATDIDEEVLAVARAGRYPEALLRNVAPERLERFFRREGGSYVVRKEIRDLCVFAPHSVISDPPFSRIDLVSCRNLLIYLGGTLQNQVIPTFHYALRPGGFLFLGTSEGVSRHDDLFAPVDKKHRIFQSRDHGGRLRRLPIAINRAEDRSGVQPAGRERLDRAGLRLRQRIEAQVLERHSPAHVVVAQDEEIVFFSSNTGRYLTMPRGAPHRKLFDLARRELRADLRAGLRQALETGLPARRQVPMFEREGDAAGLVDLTVEPLSGHGGSEALYLVLFTPLGQGRPPEPDPARDPDAASRDASAAETEELHGLRDRLQSTIEEYETAIEELKASNEELVSVNEEAQSSNEELEASKEEMQSLNEELTTINAELATSVDELDRANTDLTNLYAATEIAVVFLDRDLVIRNFTPAAARFFNMREADIGRPLTDLSGALQFPDLEEQVRQVFTSGQRQEHRLSPDGDGRHCLVRLMPYRTRDEGVGGVVVTIVDISSLAWAEEQQQVLISELNHRVKNMLSVVISIVNNTRRMTSSPEEFSDTLIKRLHGMDLAYSLLARSDWTQVSIDALIRTQAEIYGAQRVHARGPDVTLAPQQALSLGMVVHEMTTNAAKYGALSNEKGRVDIVWSVEDGQVHLAWTETGGPEVRAPVDKGFGFILMEGQTKFQMDGDIDIDFPPEGVVLKLNFPIGG</sequence>
<proteinExistence type="predicted"/>
<dbReference type="PANTHER" id="PTHR24422:SF27">
    <property type="entry name" value="PROTEIN-GLUTAMATE O-METHYLTRANSFERASE"/>
    <property type="match status" value="1"/>
</dbReference>
<keyword evidence="6" id="KW-0418">Kinase</keyword>
<dbReference type="GO" id="GO:0004673">
    <property type="term" value="F:protein histidine kinase activity"/>
    <property type="evidence" value="ECO:0007669"/>
    <property type="project" value="UniProtKB-EC"/>
</dbReference>
<dbReference type="CDD" id="cd02440">
    <property type="entry name" value="AdoMet_MTases"/>
    <property type="match status" value="1"/>
</dbReference>
<evidence type="ECO:0000259" key="10">
    <source>
        <dbReference type="PROSITE" id="PS50122"/>
    </source>
</evidence>
<feature type="active site" evidence="8">
    <location>
        <position position="14"/>
    </location>
</feature>
<dbReference type="SUPFAM" id="SSF55785">
    <property type="entry name" value="PYP-like sensor domain (PAS domain)"/>
    <property type="match status" value="1"/>
</dbReference>
<dbReference type="EMBL" id="WIND01000003">
    <property type="protein sequence ID" value="MSU89218.1"/>
    <property type="molecule type" value="Genomic_DNA"/>
</dbReference>
<dbReference type="InterPro" id="IPR000673">
    <property type="entry name" value="Sig_transdc_resp-reg_Me-estase"/>
</dbReference>
<protein>
    <recommendedName>
        <fullName evidence="2">histidine kinase</fullName>
        <ecNumber evidence="2">2.7.13.3</ecNumber>
    </recommendedName>
</protein>
<feature type="domain" description="CheR-type methyltransferase" evidence="11">
    <location>
        <begin position="219"/>
        <end position="474"/>
    </location>
</feature>
<dbReference type="Pfam" id="PF03705">
    <property type="entry name" value="CheR_N"/>
    <property type="match status" value="1"/>
</dbReference>
<dbReference type="CDD" id="cd16434">
    <property type="entry name" value="CheB-CheR_fusion"/>
    <property type="match status" value="1"/>
</dbReference>
<dbReference type="PRINTS" id="PR00996">
    <property type="entry name" value="CHERMTFRASE"/>
</dbReference>
<feature type="region of interest" description="Disordered" evidence="9">
    <location>
        <begin position="626"/>
        <end position="660"/>
    </location>
</feature>
<evidence type="ECO:0000256" key="3">
    <source>
        <dbReference type="ARBA" id="ARBA00022553"/>
    </source>
</evidence>
<dbReference type="InterPro" id="IPR011102">
    <property type="entry name" value="Sig_transdc_His_kinase_HWE"/>
</dbReference>
<dbReference type="GO" id="GO:0005524">
    <property type="term" value="F:ATP binding"/>
    <property type="evidence" value="ECO:0007669"/>
    <property type="project" value="UniProtKB-KW"/>
</dbReference>
<dbReference type="PROSITE" id="PS50122">
    <property type="entry name" value="CHEB"/>
    <property type="match status" value="1"/>
</dbReference>
<dbReference type="CDD" id="cd00130">
    <property type="entry name" value="PAS"/>
    <property type="match status" value="1"/>
</dbReference>
<keyword evidence="4" id="KW-0808">Transferase</keyword>
<comment type="caution">
    <text evidence="12">The sequence shown here is derived from an EMBL/GenBank/DDBJ whole genome shotgun (WGS) entry which is preliminary data.</text>
</comment>
<dbReference type="RefSeq" id="WP_154445703.1">
    <property type="nucleotide sequence ID" value="NZ_WIND01000003.1"/>
</dbReference>
<keyword evidence="5" id="KW-0547">Nucleotide-binding</keyword>
<evidence type="ECO:0000256" key="9">
    <source>
        <dbReference type="SAM" id="MobiDB-lite"/>
    </source>
</evidence>
<feature type="active site" evidence="8">
    <location>
        <position position="41"/>
    </location>
</feature>
<dbReference type="InterPro" id="IPR050903">
    <property type="entry name" value="Bact_Chemotaxis_MeTrfase"/>
</dbReference>
<accession>A0A6L5YYD4</accession>